<dbReference type="Pfam" id="PF22698">
    <property type="entry name" value="Semialdhyde_dhC_1"/>
    <property type="match status" value="1"/>
</dbReference>
<comment type="catalytic activity">
    <reaction evidence="6">
        <text>N-acetyl-L-glutamate 5-semialdehyde + phosphate + NADP(+) = N-acetyl-L-glutamyl 5-phosphate + NADPH + H(+)</text>
        <dbReference type="Rhea" id="RHEA:21588"/>
        <dbReference type="ChEBI" id="CHEBI:15378"/>
        <dbReference type="ChEBI" id="CHEBI:29123"/>
        <dbReference type="ChEBI" id="CHEBI:43474"/>
        <dbReference type="ChEBI" id="CHEBI:57783"/>
        <dbReference type="ChEBI" id="CHEBI:57936"/>
        <dbReference type="ChEBI" id="CHEBI:58349"/>
        <dbReference type="EC" id="1.2.1.38"/>
    </reaction>
</comment>
<dbReference type="GO" id="GO:0005737">
    <property type="term" value="C:cytoplasm"/>
    <property type="evidence" value="ECO:0007669"/>
    <property type="project" value="UniProtKB-SubCell"/>
</dbReference>
<keyword evidence="3 6" id="KW-0028">Amino-acid biosynthesis</keyword>
<evidence type="ECO:0000256" key="3">
    <source>
        <dbReference type="ARBA" id="ARBA00022605"/>
    </source>
</evidence>
<dbReference type="Gene3D" id="3.30.360.10">
    <property type="entry name" value="Dihydrodipicolinate Reductase, domain 2"/>
    <property type="match status" value="1"/>
</dbReference>
<dbReference type="HAMAP" id="MF_01110">
    <property type="entry name" value="ArgC_type2"/>
    <property type="match status" value="1"/>
</dbReference>
<evidence type="ECO:0000256" key="2">
    <source>
        <dbReference type="ARBA" id="ARBA00022571"/>
    </source>
</evidence>
<keyword evidence="9" id="KW-1185">Reference proteome</keyword>
<evidence type="ECO:0000313" key="8">
    <source>
        <dbReference type="EMBL" id="SCW33687.1"/>
    </source>
</evidence>
<keyword evidence="1 6" id="KW-0963">Cytoplasm</keyword>
<dbReference type="CDD" id="cd17896">
    <property type="entry name" value="AGPR_2_N"/>
    <property type="match status" value="1"/>
</dbReference>
<comment type="similarity">
    <text evidence="6">Belongs to the NAGSA dehydrogenase family. Type 2 subfamily.</text>
</comment>
<organism evidence="8 9">
    <name type="scientific">Asticcacaulis taihuensis</name>
    <dbReference type="NCBI Taxonomy" id="260084"/>
    <lineage>
        <taxon>Bacteria</taxon>
        <taxon>Pseudomonadati</taxon>
        <taxon>Pseudomonadota</taxon>
        <taxon>Alphaproteobacteria</taxon>
        <taxon>Caulobacterales</taxon>
        <taxon>Caulobacteraceae</taxon>
        <taxon>Asticcacaulis</taxon>
    </lineage>
</organism>
<evidence type="ECO:0000256" key="1">
    <source>
        <dbReference type="ARBA" id="ARBA00022490"/>
    </source>
</evidence>
<dbReference type="OrthoDB" id="9801289at2"/>
<dbReference type="NCBIfam" id="TIGR01851">
    <property type="entry name" value="argC_other"/>
    <property type="match status" value="1"/>
</dbReference>
<keyword evidence="5 6" id="KW-0560">Oxidoreductase</keyword>
<dbReference type="STRING" id="260084.SAMN02927928_0518"/>
<dbReference type="EMBL" id="FMTS01000001">
    <property type="protein sequence ID" value="SCW33687.1"/>
    <property type="molecule type" value="Genomic_DNA"/>
</dbReference>
<dbReference type="SUPFAM" id="SSF51735">
    <property type="entry name" value="NAD(P)-binding Rossmann-fold domains"/>
    <property type="match status" value="1"/>
</dbReference>
<dbReference type="AlphaFoldDB" id="A0A1G4PN48"/>
<dbReference type="PANTHER" id="PTHR32338">
    <property type="entry name" value="N-ACETYL-GAMMA-GLUTAMYL-PHOSPHATE REDUCTASE, CHLOROPLASTIC-RELATED-RELATED"/>
    <property type="match status" value="1"/>
</dbReference>
<dbReference type="CDD" id="cd23935">
    <property type="entry name" value="AGPR_2_C"/>
    <property type="match status" value="1"/>
</dbReference>
<dbReference type="InterPro" id="IPR058924">
    <property type="entry name" value="AGPR_dimerisation_dom"/>
</dbReference>
<dbReference type="Gene3D" id="3.40.50.720">
    <property type="entry name" value="NAD(P)-binding Rossmann-like Domain"/>
    <property type="match status" value="1"/>
</dbReference>
<dbReference type="InterPro" id="IPR010136">
    <property type="entry name" value="AGPR_type-2"/>
</dbReference>
<comment type="subcellular location">
    <subcellularLocation>
        <location evidence="6">Cytoplasm</location>
    </subcellularLocation>
</comment>
<keyword evidence="4 6" id="KW-0521">NADP</keyword>
<dbReference type="GO" id="GO:0051287">
    <property type="term" value="F:NAD binding"/>
    <property type="evidence" value="ECO:0007669"/>
    <property type="project" value="InterPro"/>
</dbReference>
<reference evidence="9" key="1">
    <citation type="submission" date="2016-10" db="EMBL/GenBank/DDBJ databases">
        <authorList>
            <person name="Varghese N."/>
            <person name="Submissions S."/>
        </authorList>
    </citation>
    <scope>NUCLEOTIDE SEQUENCE [LARGE SCALE GENOMIC DNA]</scope>
    <source>
        <strain evidence="9">CGMCC 1.3431</strain>
    </source>
</reference>
<dbReference type="RefSeq" id="WP_090643296.1">
    <property type="nucleotide sequence ID" value="NZ_CBCRYE010000001.1"/>
</dbReference>
<feature type="domain" description="Semialdehyde dehydrogenase NAD-binding" evidence="7">
    <location>
        <begin position="4"/>
        <end position="105"/>
    </location>
</feature>
<dbReference type="InterPro" id="IPR050085">
    <property type="entry name" value="AGPR"/>
</dbReference>
<proteinExistence type="inferred from homology"/>
<gene>
    <name evidence="6" type="primary">argC</name>
    <name evidence="8" type="ORF">SAMN02927928_0518</name>
</gene>
<evidence type="ECO:0000256" key="4">
    <source>
        <dbReference type="ARBA" id="ARBA00022857"/>
    </source>
</evidence>
<evidence type="ECO:0000256" key="5">
    <source>
        <dbReference type="ARBA" id="ARBA00023002"/>
    </source>
</evidence>
<comment type="pathway">
    <text evidence="6">Amino-acid biosynthesis; L-arginine biosynthesis; N(2)-acetyl-L-ornithine from L-glutamate: step 3/4.</text>
</comment>
<dbReference type="InterPro" id="IPR000534">
    <property type="entry name" value="Semialdehyde_DH_NAD-bd"/>
</dbReference>
<dbReference type="InterPro" id="IPR036291">
    <property type="entry name" value="NAD(P)-bd_dom_sf"/>
</dbReference>
<dbReference type="Pfam" id="PF01118">
    <property type="entry name" value="Semialdhyde_dh"/>
    <property type="match status" value="1"/>
</dbReference>
<protein>
    <recommendedName>
        <fullName evidence="6">N-acetyl-gamma-glutamyl-phosphate reductase</fullName>
        <shortName evidence="6">AGPR</shortName>
        <ecNumber evidence="6">1.2.1.38</ecNumber>
    </recommendedName>
    <alternativeName>
        <fullName evidence="6">N-acetyl-glutamate semialdehyde dehydrogenase</fullName>
        <shortName evidence="6">NAGSA dehydrogenase</shortName>
    </alternativeName>
</protein>
<feature type="active site" evidence="6">
    <location>
        <position position="116"/>
    </location>
</feature>
<evidence type="ECO:0000259" key="7">
    <source>
        <dbReference type="SMART" id="SM00859"/>
    </source>
</evidence>
<dbReference type="PANTHER" id="PTHR32338:SF10">
    <property type="entry name" value="N-ACETYL-GAMMA-GLUTAMYL-PHOSPHATE REDUCTASE, CHLOROPLASTIC-RELATED"/>
    <property type="match status" value="1"/>
</dbReference>
<accession>A0A1G4PN48</accession>
<sequence>MSHKVFIDGEAGTTGLQICERLEKRSDIELIRLSDDKRKDAGARKDALNSADAVILCLPDEAAIEAVSMVENPDVRVIDASTAFRTDPEWTYGFPEMSDDQRAAIKASKRISNPGCHATGFIALTRPLVEAGIIPSFFPITATSLTGYSGGGKSMIAEFEGAPDHGKGHERLYATGLAHKHLPEMTLYSGLESPPVFTPIVANFPQGLILQVPLHLWALPDEPDIDAVRNLLTAHYLGEPFVRVATAEESAAAVAVHGASLANTNQLLIHVFGNPDQDTANLVAVFDNLGKGASGAAVQNLNLVLGVEEGLGLI</sequence>
<dbReference type="Proteomes" id="UP000199150">
    <property type="component" value="Unassembled WGS sequence"/>
</dbReference>
<dbReference type="UniPathway" id="UPA00068">
    <property type="reaction ID" value="UER00108"/>
</dbReference>
<dbReference type="SUPFAM" id="SSF55347">
    <property type="entry name" value="Glyceraldehyde-3-phosphate dehydrogenase-like, C-terminal domain"/>
    <property type="match status" value="1"/>
</dbReference>
<evidence type="ECO:0000256" key="6">
    <source>
        <dbReference type="HAMAP-Rule" id="MF_01110"/>
    </source>
</evidence>
<comment type="function">
    <text evidence="6">Catalyzes the NADPH-dependent reduction of N-acetyl-5-glutamyl phosphate to yield N-acetyl-L-glutamate 5-semialdehyde.</text>
</comment>
<dbReference type="EC" id="1.2.1.38" evidence="6"/>
<keyword evidence="2 6" id="KW-0055">Arginine biosynthesis</keyword>
<dbReference type="GO" id="GO:0006526">
    <property type="term" value="P:L-arginine biosynthetic process"/>
    <property type="evidence" value="ECO:0007669"/>
    <property type="project" value="UniProtKB-UniRule"/>
</dbReference>
<evidence type="ECO:0000313" key="9">
    <source>
        <dbReference type="Proteomes" id="UP000199150"/>
    </source>
</evidence>
<dbReference type="GO" id="GO:0003942">
    <property type="term" value="F:N-acetyl-gamma-glutamyl-phosphate reductase activity"/>
    <property type="evidence" value="ECO:0007669"/>
    <property type="project" value="UniProtKB-UniRule"/>
</dbReference>
<name>A0A1G4PN48_9CAUL</name>
<dbReference type="SMART" id="SM00859">
    <property type="entry name" value="Semialdhyde_dh"/>
    <property type="match status" value="1"/>
</dbReference>